<reference evidence="2 3" key="1">
    <citation type="submission" date="2013-10" db="EMBL/GenBank/DDBJ databases">
        <title>The Genome Sequence of Prevotella nigrescens CC14M.</title>
        <authorList>
            <consortium name="The Broad Institute Genomics Platform"/>
            <person name="Earl A."/>
            <person name="Allen-Vercoe E."/>
            <person name="Daigneault M."/>
            <person name="Young S.K."/>
            <person name="Zeng Q."/>
            <person name="Gargeya S."/>
            <person name="Fitzgerald M."/>
            <person name="Abouelleil A."/>
            <person name="Alvarado L."/>
            <person name="Chapman S.B."/>
            <person name="Gainer-Dewar J."/>
            <person name="Goldberg J."/>
            <person name="Griggs A."/>
            <person name="Gujja S."/>
            <person name="Hansen M."/>
            <person name="Howarth C."/>
            <person name="Imamovic A."/>
            <person name="Ireland A."/>
            <person name="Larimer J."/>
            <person name="McCowan C."/>
            <person name="Murphy C."/>
            <person name="Pearson M."/>
            <person name="Poon T.W."/>
            <person name="Priest M."/>
            <person name="Roberts A."/>
            <person name="Saif S."/>
            <person name="Shea T."/>
            <person name="Sykes S."/>
            <person name="Wortman J."/>
            <person name="Nusbaum C."/>
            <person name="Birren B."/>
        </authorList>
    </citation>
    <scope>NUCLEOTIDE SEQUENCE [LARGE SCALE GENOMIC DNA]</scope>
    <source>
        <strain evidence="2 3">CC14M</strain>
    </source>
</reference>
<keyword evidence="1" id="KW-0812">Transmembrane</keyword>
<dbReference type="EMBL" id="AZJH01000013">
    <property type="protein sequence ID" value="ETD28902.1"/>
    <property type="molecule type" value="Genomic_DNA"/>
</dbReference>
<evidence type="ECO:0000256" key="1">
    <source>
        <dbReference type="SAM" id="Phobius"/>
    </source>
</evidence>
<dbReference type="AlphaFoldDB" id="V8CP81"/>
<organism evidence="2 3">
    <name type="scientific">Prevotella nigrescens CC14M</name>
    <dbReference type="NCBI Taxonomy" id="1073366"/>
    <lineage>
        <taxon>Bacteria</taxon>
        <taxon>Pseudomonadati</taxon>
        <taxon>Bacteroidota</taxon>
        <taxon>Bacteroidia</taxon>
        <taxon>Bacteroidales</taxon>
        <taxon>Prevotellaceae</taxon>
        <taxon>Prevotella</taxon>
    </lineage>
</organism>
<feature type="transmembrane region" description="Helical" evidence="1">
    <location>
        <begin position="32"/>
        <end position="53"/>
    </location>
</feature>
<sequence length="88" mass="10271">MFFVSNTHTSLVYVFSSISCRHAAMTLMSVKFSTLLIISLLWAAPVITLRTPLKESKVRLRFLDFVRMEECRTVHFMFSKAFQSIELY</sequence>
<keyword evidence="1" id="KW-0472">Membrane</keyword>
<gene>
    <name evidence="2" type="ORF">HMPREF1173_01149</name>
</gene>
<dbReference type="HOGENOM" id="CLU_2466451_0_0_10"/>
<dbReference type="Proteomes" id="UP000018727">
    <property type="component" value="Unassembled WGS sequence"/>
</dbReference>
<evidence type="ECO:0000313" key="2">
    <source>
        <dbReference type="EMBL" id="ETD28902.1"/>
    </source>
</evidence>
<keyword evidence="1" id="KW-1133">Transmembrane helix</keyword>
<keyword evidence="3" id="KW-1185">Reference proteome</keyword>
<proteinExistence type="predicted"/>
<accession>V8CP81</accession>
<evidence type="ECO:0000313" key="3">
    <source>
        <dbReference type="Proteomes" id="UP000018727"/>
    </source>
</evidence>
<comment type="caution">
    <text evidence="2">The sequence shown here is derived from an EMBL/GenBank/DDBJ whole genome shotgun (WGS) entry which is preliminary data.</text>
</comment>
<protein>
    <submittedName>
        <fullName evidence="2">Uncharacterized protein</fullName>
    </submittedName>
</protein>
<name>V8CP81_9BACT</name>